<dbReference type="AlphaFoldDB" id="A0A2J8VDW9"/>
<name>A0A2J8VDW9_PONAB</name>
<accession>A0A2J8VDW9</accession>
<evidence type="ECO:0000256" key="1">
    <source>
        <dbReference type="SAM" id="MobiDB-lite"/>
    </source>
</evidence>
<feature type="region of interest" description="Disordered" evidence="1">
    <location>
        <begin position="1"/>
        <end position="46"/>
    </location>
</feature>
<protein>
    <submittedName>
        <fullName evidence="2">NFE2L3 isoform 3</fullName>
    </submittedName>
</protein>
<feature type="compositionally biased region" description="Basic and acidic residues" evidence="1">
    <location>
        <begin position="19"/>
        <end position="44"/>
    </location>
</feature>
<sequence>NEERVSAQKENSFPQNNDDGNKIAEKPDWEAEKTTESRNERHLNGTDTSFSLEDLFQLLSSQPENSLEVTGTLAFILAGTYLH</sequence>
<gene>
    <name evidence="2" type="ORF">CR201_G0019511</name>
</gene>
<proteinExistence type="predicted"/>
<comment type="caution">
    <text evidence="2">The sequence shown here is derived from an EMBL/GenBank/DDBJ whole genome shotgun (WGS) entry which is preliminary data.</text>
</comment>
<reference evidence="2" key="1">
    <citation type="submission" date="2017-12" db="EMBL/GenBank/DDBJ databases">
        <title>High-resolution comparative analysis of great ape genomes.</title>
        <authorList>
            <person name="Pollen A."/>
            <person name="Hastie A."/>
            <person name="Hormozdiari F."/>
            <person name="Dougherty M."/>
            <person name="Liu R."/>
            <person name="Chaisson M."/>
            <person name="Hoppe E."/>
            <person name="Hill C."/>
            <person name="Pang A."/>
            <person name="Hillier L."/>
            <person name="Baker C."/>
            <person name="Armstrong J."/>
            <person name="Shendure J."/>
            <person name="Paten B."/>
            <person name="Wilson R."/>
            <person name="Chao H."/>
            <person name="Schneider V."/>
            <person name="Ventura M."/>
            <person name="Kronenberg Z."/>
            <person name="Murali S."/>
            <person name="Gordon D."/>
            <person name="Cantsilieris S."/>
            <person name="Munson K."/>
            <person name="Nelson B."/>
            <person name="Raja A."/>
            <person name="Underwood J."/>
            <person name="Diekhans M."/>
            <person name="Fiddes I."/>
            <person name="Haussler D."/>
            <person name="Eichler E."/>
        </authorList>
    </citation>
    <scope>NUCLEOTIDE SEQUENCE [LARGE SCALE GENOMIC DNA]</scope>
    <source>
        <strain evidence="2">Susie</strain>
    </source>
</reference>
<feature type="non-terminal residue" evidence="2">
    <location>
        <position position="1"/>
    </location>
</feature>
<feature type="compositionally biased region" description="Polar residues" evidence="1">
    <location>
        <begin position="8"/>
        <end position="18"/>
    </location>
</feature>
<dbReference type="EMBL" id="NDHI03003421">
    <property type="protein sequence ID" value="PNJ55713.1"/>
    <property type="molecule type" value="Genomic_DNA"/>
</dbReference>
<evidence type="ECO:0000313" key="2">
    <source>
        <dbReference type="EMBL" id="PNJ55713.1"/>
    </source>
</evidence>
<organism evidence="2">
    <name type="scientific">Pongo abelii</name>
    <name type="common">Sumatran orangutan</name>
    <name type="synonym">Pongo pygmaeus abelii</name>
    <dbReference type="NCBI Taxonomy" id="9601"/>
    <lineage>
        <taxon>Eukaryota</taxon>
        <taxon>Metazoa</taxon>
        <taxon>Chordata</taxon>
        <taxon>Craniata</taxon>
        <taxon>Vertebrata</taxon>
        <taxon>Euteleostomi</taxon>
        <taxon>Mammalia</taxon>
        <taxon>Eutheria</taxon>
        <taxon>Euarchontoglires</taxon>
        <taxon>Primates</taxon>
        <taxon>Haplorrhini</taxon>
        <taxon>Catarrhini</taxon>
        <taxon>Hominidae</taxon>
        <taxon>Pongo</taxon>
    </lineage>
</organism>